<accession>A0A0M9GLP5</accession>
<dbReference type="Pfam" id="PF04314">
    <property type="entry name" value="PCuAC"/>
    <property type="match status" value="1"/>
</dbReference>
<dbReference type="EMBL" id="JXMU01000018">
    <property type="protein sequence ID" value="KPB00693.1"/>
    <property type="molecule type" value="Genomic_DNA"/>
</dbReference>
<sequence length="146" mass="15413">MAIMLPSVLSAQEVIQSELVQVSSSWARASVGTMRPTAAYLTVVNTGEQMITITGVVSEIAGRSSIHETSVSAEGVGTMKPVKEVHLSPGGTLEFKPGSYHIMLMELNEPLLEGASTSMSLMFEDGSQKLFSVPILSIGARSADAK</sequence>
<name>A0A0M9GLP5_9HYPH</name>
<dbReference type="PATRIC" id="fig|1514904.3.peg.1336"/>
<gene>
    <name evidence="1" type="ORF">SU32_12440</name>
</gene>
<protein>
    <recommendedName>
        <fullName evidence="3">Copper chaperone PCu(A)C</fullName>
    </recommendedName>
</protein>
<evidence type="ECO:0000313" key="1">
    <source>
        <dbReference type="EMBL" id="KPB00693.1"/>
    </source>
</evidence>
<dbReference type="InterPro" id="IPR007410">
    <property type="entry name" value="LpqE-like"/>
</dbReference>
<evidence type="ECO:0000313" key="2">
    <source>
        <dbReference type="Proteomes" id="UP000038011"/>
    </source>
</evidence>
<dbReference type="InterPro" id="IPR036182">
    <property type="entry name" value="PCuAC_sf"/>
</dbReference>
<reference evidence="1 2" key="1">
    <citation type="submission" date="2015-01" db="EMBL/GenBank/DDBJ databases">
        <title>Ahrensia donghaiensis sp. nov., a novel dimethylsulphoniopropionate-cleavage bacterium isolated from seawater and emended descriptions of the genus Ahrensia and Ahrensia kielensis.</title>
        <authorList>
            <person name="Liu J."/>
        </authorList>
    </citation>
    <scope>NUCLEOTIDE SEQUENCE [LARGE SCALE GENOMIC DNA]</scope>
    <source>
        <strain evidence="1 2">LZD062</strain>
    </source>
</reference>
<evidence type="ECO:0008006" key="3">
    <source>
        <dbReference type="Google" id="ProtNLM"/>
    </source>
</evidence>
<dbReference type="AlphaFoldDB" id="A0A0M9GLP5"/>
<comment type="caution">
    <text evidence="1">The sequence shown here is derived from an EMBL/GenBank/DDBJ whole genome shotgun (WGS) entry which is preliminary data.</text>
</comment>
<keyword evidence="2" id="KW-1185">Reference proteome</keyword>
<dbReference type="InterPro" id="IPR058248">
    <property type="entry name" value="Lxx211020-like"/>
</dbReference>
<dbReference type="PANTHER" id="PTHR36302">
    <property type="entry name" value="BLR7088 PROTEIN"/>
    <property type="match status" value="1"/>
</dbReference>
<dbReference type="STRING" id="1514904.SU32_12440"/>
<dbReference type="SUPFAM" id="SSF110087">
    <property type="entry name" value="DR1885-like metal-binding protein"/>
    <property type="match status" value="1"/>
</dbReference>
<proteinExistence type="predicted"/>
<dbReference type="PANTHER" id="PTHR36302:SF1">
    <property type="entry name" value="COPPER CHAPERONE PCU(A)C"/>
    <property type="match status" value="1"/>
</dbReference>
<dbReference type="Gene3D" id="2.60.40.1890">
    <property type="entry name" value="PCu(A)C copper chaperone"/>
    <property type="match status" value="1"/>
</dbReference>
<organism evidence="1 2">
    <name type="scientific">Ahrensia marina</name>
    <dbReference type="NCBI Taxonomy" id="1514904"/>
    <lineage>
        <taxon>Bacteria</taxon>
        <taxon>Pseudomonadati</taxon>
        <taxon>Pseudomonadota</taxon>
        <taxon>Alphaproteobacteria</taxon>
        <taxon>Hyphomicrobiales</taxon>
        <taxon>Ahrensiaceae</taxon>
        <taxon>Ahrensia</taxon>
    </lineage>
</organism>
<dbReference type="Proteomes" id="UP000038011">
    <property type="component" value="Unassembled WGS sequence"/>
</dbReference>